<dbReference type="Gene3D" id="3.40.50.1220">
    <property type="entry name" value="TPP-binding domain"/>
    <property type="match status" value="1"/>
</dbReference>
<comment type="caution">
    <text evidence="3">Lacks conserved residue(s) required for the propagation of feature annotation.</text>
</comment>
<dbReference type="Pfam" id="PF02146">
    <property type="entry name" value="SIR2"/>
    <property type="match status" value="1"/>
</dbReference>
<evidence type="ECO:0000259" key="4">
    <source>
        <dbReference type="PROSITE" id="PS50305"/>
    </source>
</evidence>
<proteinExistence type="predicted"/>
<evidence type="ECO:0000256" key="2">
    <source>
        <dbReference type="ARBA" id="ARBA00023027"/>
    </source>
</evidence>
<organism evidence="5 6">
    <name type="scientific">Rousettus aegyptiacus</name>
    <name type="common">Egyptian fruit bat</name>
    <name type="synonym">Pteropus aegyptiacus</name>
    <dbReference type="NCBI Taxonomy" id="9407"/>
    <lineage>
        <taxon>Eukaryota</taxon>
        <taxon>Metazoa</taxon>
        <taxon>Chordata</taxon>
        <taxon>Craniata</taxon>
        <taxon>Vertebrata</taxon>
        <taxon>Euteleostomi</taxon>
        <taxon>Mammalia</taxon>
        <taxon>Eutheria</taxon>
        <taxon>Laurasiatheria</taxon>
        <taxon>Chiroptera</taxon>
        <taxon>Yinpterochiroptera</taxon>
        <taxon>Pteropodoidea</taxon>
        <taxon>Pteropodidae</taxon>
        <taxon>Rousettinae</taxon>
        <taxon>Rousettus</taxon>
    </lineage>
</organism>
<dbReference type="GO" id="GO:0005634">
    <property type="term" value="C:nucleus"/>
    <property type="evidence" value="ECO:0007669"/>
    <property type="project" value="TreeGrafter"/>
</dbReference>
<dbReference type="InterPro" id="IPR050134">
    <property type="entry name" value="NAD-dep_sirtuin_deacylases"/>
</dbReference>
<dbReference type="InterPro" id="IPR003000">
    <property type="entry name" value="Sirtuin"/>
</dbReference>
<reference evidence="5 6" key="1">
    <citation type="journal article" date="2020" name="Nature">
        <title>Six reference-quality genomes reveal evolution of bat adaptations.</title>
        <authorList>
            <person name="Jebb D."/>
            <person name="Huang Z."/>
            <person name="Pippel M."/>
            <person name="Hughes G.M."/>
            <person name="Lavrichenko K."/>
            <person name="Devanna P."/>
            <person name="Winkler S."/>
            <person name="Jermiin L.S."/>
            <person name="Skirmuntt E.C."/>
            <person name="Katzourakis A."/>
            <person name="Burkitt-Gray L."/>
            <person name="Ray D.A."/>
            <person name="Sullivan K.A.M."/>
            <person name="Roscito J.G."/>
            <person name="Kirilenko B.M."/>
            <person name="Davalos L.M."/>
            <person name="Corthals A.P."/>
            <person name="Power M.L."/>
            <person name="Jones G."/>
            <person name="Ransome R.D."/>
            <person name="Dechmann D.K.N."/>
            <person name="Locatelli A.G."/>
            <person name="Puechmaille S.J."/>
            <person name="Fedrigo O."/>
            <person name="Jarvis E.D."/>
            <person name="Hiller M."/>
            <person name="Vernes S.C."/>
            <person name="Myers E.W."/>
            <person name="Teeling E.C."/>
        </authorList>
    </citation>
    <scope>NUCLEOTIDE SEQUENCE [LARGE SCALE GENOMIC DNA]</scope>
    <source>
        <strain evidence="5">MRouAeg1</strain>
        <tissue evidence="5">Muscle</tissue>
    </source>
</reference>
<evidence type="ECO:0000256" key="1">
    <source>
        <dbReference type="ARBA" id="ARBA00022679"/>
    </source>
</evidence>
<dbReference type="PANTHER" id="PTHR11085:SF10">
    <property type="entry name" value="NAD-DEPENDENT PROTEIN DEACYLASE SIRTUIN-5, MITOCHONDRIAL-RELATED"/>
    <property type="match status" value="1"/>
</dbReference>
<keyword evidence="6" id="KW-1185">Reference proteome</keyword>
<evidence type="ECO:0000313" key="6">
    <source>
        <dbReference type="Proteomes" id="UP000593571"/>
    </source>
</evidence>
<keyword evidence="1" id="KW-0808">Transferase</keyword>
<dbReference type="InterPro" id="IPR026590">
    <property type="entry name" value="Ssirtuin_cat_dom"/>
</dbReference>
<protein>
    <submittedName>
        <fullName evidence="5">Sirtuin 5</fullName>
    </submittedName>
</protein>
<dbReference type="InterPro" id="IPR026591">
    <property type="entry name" value="Sirtuin_cat_small_dom_sf"/>
</dbReference>
<dbReference type="PANTHER" id="PTHR11085">
    <property type="entry name" value="NAD-DEPENDENT PROTEIN DEACYLASE SIRTUIN-5, MITOCHONDRIAL-RELATED"/>
    <property type="match status" value="1"/>
</dbReference>
<gene>
    <name evidence="5" type="ORF">HJG63_017622</name>
</gene>
<dbReference type="GO" id="GO:0070403">
    <property type="term" value="F:NAD+ binding"/>
    <property type="evidence" value="ECO:0007669"/>
    <property type="project" value="InterPro"/>
</dbReference>
<comment type="caution">
    <text evidence="5">The sequence shown here is derived from an EMBL/GenBank/DDBJ whole genome shotgun (WGS) entry which is preliminary data.</text>
</comment>
<dbReference type="Gene3D" id="3.30.1600.10">
    <property type="entry name" value="SIR2/SIRT2 'Small Domain"/>
    <property type="match status" value="1"/>
</dbReference>
<evidence type="ECO:0000256" key="3">
    <source>
        <dbReference type="PROSITE-ProRule" id="PRU00236"/>
    </source>
</evidence>
<accession>A0A7J8KGP2</accession>
<feature type="domain" description="Deacetylase sirtuin-type" evidence="4">
    <location>
        <begin position="1"/>
        <end position="158"/>
    </location>
</feature>
<evidence type="ECO:0000313" key="5">
    <source>
        <dbReference type="EMBL" id="KAF6507998.1"/>
    </source>
</evidence>
<sequence>MAGMGIRRRIRGDLFGQIGFGTAPAWSSSDPLGRPSGTARQGRAWVKAWVKDNILNRCEEAGCGGLLRPHVVWFGENLDPAILELVDRELALCDLCLVVGTSSVVYPAAMFAPQVSAKGVPVAEFNMETTPATSIFRFHFHGPCGITLPEALAPHETETV</sequence>
<dbReference type="Proteomes" id="UP000593571">
    <property type="component" value="Unassembled WGS sequence"/>
</dbReference>
<dbReference type="EMBL" id="JACASE010000001">
    <property type="protein sequence ID" value="KAF6507998.1"/>
    <property type="molecule type" value="Genomic_DNA"/>
</dbReference>
<keyword evidence="2" id="KW-0520">NAD</keyword>
<dbReference type="PROSITE" id="PS50305">
    <property type="entry name" value="SIRTUIN"/>
    <property type="match status" value="1"/>
</dbReference>
<dbReference type="GO" id="GO:0017136">
    <property type="term" value="F:histone deacetylase activity, NAD-dependent"/>
    <property type="evidence" value="ECO:0007669"/>
    <property type="project" value="TreeGrafter"/>
</dbReference>
<name>A0A7J8KGP2_ROUAE</name>
<dbReference type="InterPro" id="IPR029035">
    <property type="entry name" value="DHS-like_NAD/FAD-binding_dom"/>
</dbReference>
<dbReference type="SUPFAM" id="SSF52467">
    <property type="entry name" value="DHS-like NAD/FAD-binding domain"/>
    <property type="match status" value="1"/>
</dbReference>
<dbReference type="AlphaFoldDB" id="A0A7J8KGP2"/>